<evidence type="ECO:0000313" key="3">
    <source>
        <dbReference type="Proteomes" id="UP000010556"/>
    </source>
</evidence>
<accession>L5MC76</accession>
<dbReference type="Proteomes" id="UP000010556">
    <property type="component" value="Unassembled WGS sequence"/>
</dbReference>
<protein>
    <submittedName>
        <fullName evidence="2">Amyotrophic lateral sclerosis 2 chromosomal region candidate protein 11 protein</fullName>
    </submittedName>
</protein>
<evidence type="ECO:0000313" key="2">
    <source>
        <dbReference type="EMBL" id="ELK35870.1"/>
    </source>
</evidence>
<organism evidence="2 3">
    <name type="scientific">Myotis davidii</name>
    <name type="common">David's myotis</name>
    <dbReference type="NCBI Taxonomy" id="225400"/>
    <lineage>
        <taxon>Eukaryota</taxon>
        <taxon>Metazoa</taxon>
        <taxon>Chordata</taxon>
        <taxon>Craniata</taxon>
        <taxon>Vertebrata</taxon>
        <taxon>Euteleostomi</taxon>
        <taxon>Mammalia</taxon>
        <taxon>Eutheria</taxon>
        <taxon>Laurasiatheria</taxon>
        <taxon>Chiroptera</taxon>
        <taxon>Yangochiroptera</taxon>
        <taxon>Vespertilionidae</taxon>
        <taxon>Myotis</taxon>
    </lineage>
</organism>
<dbReference type="PANTHER" id="PTHR21665:SF2">
    <property type="entry name" value="CATION CHANNEL SPERM-ASSOCIATED TARGETING SUBUNIT TAU"/>
    <property type="match status" value="1"/>
</dbReference>
<sequence length="1557" mass="178249">MRRKTFTGSESKEAKVTPKPENLVPFGDVFVCRMEVDFMFSYGNFGYGFSHQLKPLQKTVEPPMFMNVPPPPERTDPVTNIIIPQSIEYPAFLSPDLKVTVGMPPPEAQPNQPPAVRLEKLQQQPRERLEKMKKEYRDLPTWREKASYLEGILNPKSGPNELKGSNIYEVPESQFEKKPEDTVTSGNDDQKGLTLPTLNQQDGDNSKAFGPKRDEPAKQGAAQLFTIPNLTITEGNKMIPLEEHQYEPVTDRKLHTKPLQPEGKLLDKRPSILKRESSTSQVAFLQKQYMLPPLKPEHTESKTKYQNLNTKDSLDPFLRLPNNKISATKRSYQDMSKYTNTLSTEVIEHEDQDPPYPTHSKPPSPADTNRPSGLDSSIVDAKTVDTKKKFAPDPDIITIQTLSSKNNLDGEPTITTIKSLDIKNHLKERLPAASLPNFEGESSLTGNVGVHTGRLSRSLSFTSLLDNLKQSVVLKPNLSENLEDLIDKLLFKPKIPNGTEAREKSHISPLLSVHDKPPTSLEDKILEKIQDLNYWLSEEDILNSESPVNPKTKDISGVSLSEGGPGNSPEIERDLISENHLEDGDIAFPIIKKSSFKKKHLESEVSSPEPDFNSIAHDYIIKQIFTAPFFSKLAMGVEELSETQMNWQNQLPISWESLSSNIPGHYEENDDGRELPEAKSVASQIIEAFSVDTLLESGIIKVVELGEDQKGSLLHRETAFAGEKPKDSTEVHSEIKSKTDFLSKQNIPIIPKETTSFLNRATFIDKGQNTSLQDTKYQSTPDEKTDLPSNGQRLDREENDLSSTLENLSTLLMGKLNEPDVTMLKSFFKNIFNVFLKHNQSEKRRQPEKELERLIQHPFLNNAEDLEEIKENFDEADKLDRKPNLNPKLRVFLDALSESEIKKIKSEVSKHIQHYLVERLSESGHITKEDLPKIYQNLYLINEKREPKEQNVSLEKYSEIVKETMSFVNNFNHHFIDKNLEISLRSFLNEILQNYFLKNLSESSLFKETESEPMHSNIPSLKTKSSSISFHELGRDISKGRFGRRLEINMKYPINKSLQNHLIGLSENELLNLKADLRKYLQVLFIDKLSKSGLITERQLKGISNRINLIKSSFTPLKCIKPDLSFRDENKFMNEHSEKQNKYPKVVHKATLQKAPEDRIVETELTRKDEKEYFPLQNTKENPAIIREQKTLTLIKVQPSSNKNTQAIPSKKPSESPTDIVLKKQRKTHGFVQLSEEEHFDFKTEIQNPQSWSGKSEITQSNTCFESTLKMKSLEKKEQNIYKLMVQERHEVLLPPNVRIPYCKLPSEDEEDIGKFTFPPRQRNTLTHLSSEAGNNHCQRLKGYNNNNRKQYLETLAHSEKEIQTLYIKPSEICNEKCAKVLESFKYKVVEAEKNSKPSLFPEVLTRGNLKPKVRKERDHVNKQTKSPKMVKILAPTPPTRKRPRKSVPRTLLHWTARRTIHDCSDRFEEDLPMTSFQHLEKVKSRARLLEKNPDESHDRLKHARPCTAPGVNKRRESYTGKFTSSRMVSAGLVHLNDTVPDYEIHKTQPKIFKRKC</sequence>
<feature type="compositionally biased region" description="Polar residues" evidence="1">
    <location>
        <begin position="769"/>
        <end position="780"/>
    </location>
</feature>
<feature type="compositionally biased region" description="Polar residues" evidence="1">
    <location>
        <begin position="366"/>
        <end position="375"/>
    </location>
</feature>
<feature type="region of interest" description="Disordered" evidence="1">
    <location>
        <begin position="546"/>
        <end position="569"/>
    </location>
</feature>
<feature type="region of interest" description="Disordered" evidence="1">
    <location>
        <begin position="350"/>
        <end position="377"/>
    </location>
</feature>
<dbReference type="PANTHER" id="PTHR21665">
    <property type="entry name" value="CATION CHANNEL SPERM-ASSOCIATED TARGETING SUBUNIT TAU"/>
    <property type="match status" value="1"/>
</dbReference>
<dbReference type="InterPro" id="IPR031462">
    <property type="entry name" value="CTSRT"/>
</dbReference>
<dbReference type="EMBL" id="KB102035">
    <property type="protein sequence ID" value="ELK35870.1"/>
    <property type="molecule type" value="Genomic_DNA"/>
</dbReference>
<dbReference type="eggNOG" id="ENOG502S23V">
    <property type="taxonomic scope" value="Eukaryota"/>
</dbReference>
<feature type="region of interest" description="Disordered" evidence="1">
    <location>
        <begin position="170"/>
        <end position="217"/>
    </location>
</feature>
<name>L5MC76_MYODS</name>
<reference evidence="3" key="1">
    <citation type="journal article" date="2013" name="Science">
        <title>Comparative analysis of bat genomes provides insight into the evolution of flight and immunity.</title>
        <authorList>
            <person name="Zhang G."/>
            <person name="Cowled C."/>
            <person name="Shi Z."/>
            <person name="Huang Z."/>
            <person name="Bishop-Lilly K.A."/>
            <person name="Fang X."/>
            <person name="Wynne J.W."/>
            <person name="Xiong Z."/>
            <person name="Baker M.L."/>
            <person name="Zhao W."/>
            <person name="Tachedjian M."/>
            <person name="Zhu Y."/>
            <person name="Zhou P."/>
            <person name="Jiang X."/>
            <person name="Ng J."/>
            <person name="Yang L."/>
            <person name="Wu L."/>
            <person name="Xiao J."/>
            <person name="Feng Y."/>
            <person name="Chen Y."/>
            <person name="Sun X."/>
            <person name="Zhang Y."/>
            <person name="Marsh G.A."/>
            <person name="Crameri G."/>
            <person name="Broder C.C."/>
            <person name="Frey K.G."/>
            <person name="Wang L.F."/>
            <person name="Wang J."/>
        </authorList>
    </citation>
    <scope>NUCLEOTIDE SEQUENCE [LARGE SCALE GENOMIC DNA]</scope>
</reference>
<keyword evidence="3" id="KW-1185">Reference proteome</keyword>
<feature type="region of interest" description="Disordered" evidence="1">
    <location>
        <begin position="769"/>
        <end position="798"/>
    </location>
</feature>
<feature type="region of interest" description="Disordered" evidence="1">
    <location>
        <begin position="1494"/>
        <end position="1515"/>
    </location>
</feature>
<proteinExistence type="predicted"/>
<evidence type="ECO:0000256" key="1">
    <source>
        <dbReference type="SAM" id="MobiDB-lite"/>
    </source>
</evidence>
<feature type="compositionally biased region" description="Pro residues" evidence="1">
    <location>
        <begin position="354"/>
        <end position="365"/>
    </location>
</feature>
<gene>
    <name evidence="2" type="ORF">MDA_GLEAN10008503</name>
</gene>